<evidence type="ECO:0000313" key="2">
    <source>
        <dbReference type="EMBL" id="WIY02986.1"/>
    </source>
</evidence>
<sequence length="158" mass="16964">MASDSNTRITSVPATEPRLRLKPAAPATGHADGAWWPRTRDLAAELPSLLAALGSRLGRIDRVTYQLGEWPAPARRLTVDGHVVRLEGFRSQRAGSLTVISWDRRRLTLLVVPPETGADAAEHALTTAADEGTTEDSTHLLADRGPATEHQAGVPQPV</sequence>
<reference evidence="2 3" key="1">
    <citation type="submission" date="2023-06" db="EMBL/GenBank/DDBJ databases">
        <authorList>
            <person name="Oyuntsetseg B."/>
            <person name="Kim S.B."/>
        </authorList>
    </citation>
    <scope>NUCLEOTIDE SEQUENCE [LARGE SCALE GENOMIC DNA]</scope>
    <source>
        <strain evidence="2 3">4-36</strain>
    </source>
</reference>
<dbReference type="EMBL" id="CP127295">
    <property type="protein sequence ID" value="WIY02986.1"/>
    <property type="molecule type" value="Genomic_DNA"/>
</dbReference>
<dbReference type="Pfam" id="PF19457">
    <property type="entry name" value="DUF5994"/>
    <property type="match status" value="1"/>
</dbReference>
<gene>
    <name evidence="2" type="ORF">QRX60_03700</name>
</gene>
<feature type="region of interest" description="Disordered" evidence="1">
    <location>
        <begin position="1"/>
        <end position="33"/>
    </location>
</feature>
<dbReference type="AlphaFoldDB" id="A0A9Y2NEQ3"/>
<accession>A0A9Y2NEQ3</accession>
<dbReference type="InterPro" id="IPR046036">
    <property type="entry name" value="DUF5994"/>
</dbReference>
<keyword evidence="3" id="KW-1185">Reference proteome</keyword>
<feature type="region of interest" description="Disordered" evidence="1">
    <location>
        <begin position="121"/>
        <end position="158"/>
    </location>
</feature>
<proteinExistence type="predicted"/>
<name>A0A9Y2NEQ3_9PSEU</name>
<organism evidence="2 3">
    <name type="scientific">Amycolatopsis mongoliensis</name>
    <dbReference type="NCBI Taxonomy" id="715475"/>
    <lineage>
        <taxon>Bacteria</taxon>
        <taxon>Bacillati</taxon>
        <taxon>Actinomycetota</taxon>
        <taxon>Actinomycetes</taxon>
        <taxon>Pseudonocardiales</taxon>
        <taxon>Pseudonocardiaceae</taxon>
        <taxon>Amycolatopsis</taxon>
    </lineage>
</organism>
<feature type="compositionally biased region" description="Polar residues" evidence="1">
    <location>
        <begin position="1"/>
        <end position="13"/>
    </location>
</feature>
<dbReference type="Proteomes" id="UP001239397">
    <property type="component" value="Chromosome"/>
</dbReference>
<evidence type="ECO:0000313" key="3">
    <source>
        <dbReference type="Proteomes" id="UP001239397"/>
    </source>
</evidence>
<dbReference type="RefSeq" id="WP_285999388.1">
    <property type="nucleotide sequence ID" value="NZ_CP127295.1"/>
</dbReference>
<dbReference type="KEGG" id="amog:QRX60_03700"/>
<evidence type="ECO:0000256" key="1">
    <source>
        <dbReference type="SAM" id="MobiDB-lite"/>
    </source>
</evidence>
<protein>
    <submittedName>
        <fullName evidence="2">DUF5994 family protein</fullName>
    </submittedName>
</protein>